<evidence type="ECO:0000313" key="1">
    <source>
        <dbReference type="EMBL" id="AJE02300.1"/>
    </source>
</evidence>
<dbReference type="EMBL" id="CP009788">
    <property type="protein sequence ID" value="AJE02300.1"/>
    <property type="molecule type" value="Genomic_DNA"/>
</dbReference>
<dbReference type="RefSeq" id="WP_039740061.1">
    <property type="nucleotide sequence ID" value="NZ_CP009788.1"/>
</dbReference>
<dbReference type="PANTHER" id="PTHR35850">
    <property type="entry name" value="CYTOPLASMIC PROTEIN-RELATED"/>
    <property type="match status" value="1"/>
</dbReference>
<dbReference type="PANTHER" id="PTHR35850:SF2">
    <property type="entry name" value="TYPE VI SECRETION SYSTEM CONTRACTILE SHEATH SMALL SUBUNIT"/>
    <property type="match status" value="1"/>
</dbReference>
<accession>A0A0B5BCK2</accession>
<dbReference type="Pfam" id="PF05591">
    <property type="entry name" value="T6SS_VipA"/>
    <property type="match status" value="1"/>
</dbReference>
<name>A0A0B5BCK2_9BACT</name>
<dbReference type="OrthoDB" id="9789942at2"/>
<proteinExistence type="predicted"/>
<keyword evidence="2" id="KW-1185">Reference proteome</keyword>
<dbReference type="Proteomes" id="UP000057609">
    <property type="component" value="Chromosome"/>
</dbReference>
<dbReference type="AlphaFoldDB" id="A0A0B5BCK2"/>
<sequence>MSKEASVAPKERVNIVYRPADGDGREDVELPLKMLVMGDFTGSPDGRPVEKREPVAVDRENFNEVMKAQGISLNIAVPNRLSGTADDELPVNLMVESLKDFGPEAIVEQVPEMKRLLELREALRALKGPLSNVPDFRKKIQELITDDAARAKLLAEIGIEA</sequence>
<organism evidence="1 2">
    <name type="scientific">Geobacter pickeringii</name>
    <dbReference type="NCBI Taxonomy" id="345632"/>
    <lineage>
        <taxon>Bacteria</taxon>
        <taxon>Pseudomonadati</taxon>
        <taxon>Thermodesulfobacteriota</taxon>
        <taxon>Desulfuromonadia</taxon>
        <taxon>Geobacterales</taxon>
        <taxon>Geobacteraceae</taxon>
        <taxon>Geobacter</taxon>
    </lineage>
</organism>
<dbReference type="InterPro" id="IPR008312">
    <property type="entry name" value="T6SS_TssB1"/>
</dbReference>
<dbReference type="STRING" id="345632.GPICK_01925"/>
<dbReference type="HOGENOM" id="CLU_111033_1_0_7"/>
<dbReference type="KEGG" id="gpi:GPICK_01925"/>
<reference evidence="1 2" key="1">
    <citation type="journal article" date="2015" name="Genome Announc.">
        <title>Complete Genome of Geobacter pickeringii G13T, a Metal-Reducing Isolate from Sedimentary Kaolin Deposits.</title>
        <authorList>
            <person name="Badalamenti J.P."/>
            <person name="Bond D.R."/>
        </authorList>
    </citation>
    <scope>NUCLEOTIDE SEQUENCE [LARGE SCALE GENOMIC DNA]</scope>
    <source>
        <strain evidence="1 2">G13</strain>
    </source>
</reference>
<dbReference type="PIRSF" id="PIRSF028301">
    <property type="entry name" value="UCP028301"/>
    <property type="match status" value="1"/>
</dbReference>
<dbReference type="NCBIfam" id="TIGR03358">
    <property type="entry name" value="VI_chp_5"/>
    <property type="match status" value="1"/>
</dbReference>
<gene>
    <name evidence="1" type="ORF">GPICK_01925</name>
</gene>
<protein>
    <submittedName>
        <fullName evidence="1">Type VI secretion protein</fullName>
    </submittedName>
</protein>
<evidence type="ECO:0000313" key="2">
    <source>
        <dbReference type="Proteomes" id="UP000057609"/>
    </source>
</evidence>